<evidence type="ECO:0000256" key="7">
    <source>
        <dbReference type="ARBA" id="ARBA00023010"/>
    </source>
</evidence>
<dbReference type="OrthoDB" id="6554596at2"/>
<dbReference type="NCBIfam" id="TIGR00810">
    <property type="entry name" value="secG"/>
    <property type="match status" value="1"/>
</dbReference>
<evidence type="ECO:0000313" key="10">
    <source>
        <dbReference type="EMBL" id="QCI18915.1"/>
    </source>
</evidence>
<protein>
    <submittedName>
        <fullName evidence="10">Preprotein translocase subunit SecG</fullName>
    </submittedName>
</protein>
<feature type="transmembrane region" description="Helical" evidence="9">
    <location>
        <begin position="51"/>
        <end position="73"/>
    </location>
</feature>
<evidence type="ECO:0000256" key="2">
    <source>
        <dbReference type="ARBA" id="ARBA00008445"/>
    </source>
</evidence>
<keyword evidence="5" id="KW-0653">Protein transport</keyword>
<evidence type="ECO:0000256" key="8">
    <source>
        <dbReference type="ARBA" id="ARBA00023136"/>
    </source>
</evidence>
<keyword evidence="7" id="KW-0811">Translocation</keyword>
<comment type="similarity">
    <text evidence="2">Belongs to the SecG family.</text>
</comment>
<dbReference type="RefSeq" id="WP_158366785.1">
    <property type="nucleotide sequence ID" value="NZ_CP034885.1"/>
</dbReference>
<evidence type="ECO:0000313" key="11">
    <source>
        <dbReference type="Proteomes" id="UP000298791"/>
    </source>
</evidence>
<evidence type="ECO:0000256" key="9">
    <source>
        <dbReference type="SAM" id="Phobius"/>
    </source>
</evidence>
<evidence type="ECO:0000256" key="3">
    <source>
        <dbReference type="ARBA" id="ARBA00022448"/>
    </source>
</evidence>
<comment type="subcellular location">
    <subcellularLocation>
        <location evidence="1">Membrane</location>
        <topology evidence="1">Multi-pass membrane protein</topology>
    </subcellularLocation>
</comment>
<dbReference type="Proteomes" id="UP000298791">
    <property type="component" value="Chromosome"/>
</dbReference>
<evidence type="ECO:0000256" key="6">
    <source>
        <dbReference type="ARBA" id="ARBA00022989"/>
    </source>
</evidence>
<reference evidence="10 11" key="2">
    <citation type="submission" date="2019-05" db="EMBL/GenBank/DDBJ databases">
        <title>Genome evolution of the obligate endosymbiont Buchnera aphidicola.</title>
        <authorList>
            <person name="Moran N.A."/>
        </authorList>
    </citation>
    <scope>NUCLEOTIDE SEQUENCE [LARGE SCALE GENOMIC DNA]</scope>
    <source>
        <strain evidence="10 11">Ane</strain>
    </source>
</reference>
<dbReference type="GO" id="GO:0016020">
    <property type="term" value="C:membrane"/>
    <property type="evidence" value="ECO:0007669"/>
    <property type="project" value="UniProtKB-SubCell"/>
</dbReference>
<keyword evidence="3" id="KW-0813">Transport</keyword>
<name>A0A4D6Y2Z4_9GAMM</name>
<dbReference type="GO" id="GO:0015450">
    <property type="term" value="F:protein-transporting ATPase activity"/>
    <property type="evidence" value="ECO:0007669"/>
    <property type="project" value="InterPro"/>
</dbReference>
<evidence type="ECO:0000256" key="5">
    <source>
        <dbReference type="ARBA" id="ARBA00022927"/>
    </source>
</evidence>
<dbReference type="EMBL" id="CP034885">
    <property type="protein sequence ID" value="QCI18915.1"/>
    <property type="molecule type" value="Genomic_DNA"/>
</dbReference>
<gene>
    <name evidence="10" type="primary">secG</name>
    <name evidence="10" type="ORF">D9V64_01925</name>
</gene>
<keyword evidence="8 9" id="KW-0472">Membrane</keyword>
<accession>A0A4D6Y2Z4</accession>
<sequence>MYLFFLIFLIFISIFLNFLILLKPGKNVNDMMYSNTSNNIKLFNSFRNSSLSTNIIGCFACLFLIVSLILCNINDKKMNINFFENHNDNILNEKILNSKKNETLNTEIPH</sequence>
<feature type="transmembrane region" description="Helical" evidence="9">
    <location>
        <begin position="5"/>
        <end position="22"/>
    </location>
</feature>
<dbReference type="AlphaFoldDB" id="A0A4D6Y2Z4"/>
<keyword evidence="4 9" id="KW-0812">Transmembrane</keyword>
<organism evidence="10 11">
    <name type="scientific">Buchnera aphidicola</name>
    <name type="common">Aphis nerii</name>
    <dbReference type="NCBI Taxonomy" id="1241835"/>
    <lineage>
        <taxon>Bacteria</taxon>
        <taxon>Pseudomonadati</taxon>
        <taxon>Pseudomonadota</taxon>
        <taxon>Gammaproteobacteria</taxon>
        <taxon>Enterobacterales</taxon>
        <taxon>Erwiniaceae</taxon>
        <taxon>Buchnera</taxon>
    </lineage>
</organism>
<evidence type="ECO:0000256" key="1">
    <source>
        <dbReference type="ARBA" id="ARBA00004141"/>
    </source>
</evidence>
<keyword evidence="6 9" id="KW-1133">Transmembrane helix</keyword>
<dbReference type="InterPro" id="IPR004692">
    <property type="entry name" value="SecG"/>
</dbReference>
<dbReference type="GO" id="GO:0009306">
    <property type="term" value="P:protein secretion"/>
    <property type="evidence" value="ECO:0007669"/>
    <property type="project" value="InterPro"/>
</dbReference>
<proteinExistence type="inferred from homology"/>
<reference evidence="10 11" key="1">
    <citation type="submission" date="2018-12" db="EMBL/GenBank/DDBJ databases">
        <authorList>
            <person name="Chong R.A."/>
        </authorList>
    </citation>
    <scope>NUCLEOTIDE SEQUENCE [LARGE SCALE GENOMIC DNA]</scope>
    <source>
        <strain evidence="10 11">Ane</strain>
    </source>
</reference>
<evidence type="ECO:0000256" key="4">
    <source>
        <dbReference type="ARBA" id="ARBA00022692"/>
    </source>
</evidence>